<organism evidence="1 2">
    <name type="scientific">Oenococcus alcoholitolerans</name>
    <dbReference type="NCBI Taxonomy" id="931074"/>
    <lineage>
        <taxon>Bacteria</taxon>
        <taxon>Bacillati</taxon>
        <taxon>Bacillota</taxon>
        <taxon>Bacilli</taxon>
        <taxon>Lactobacillales</taxon>
        <taxon>Lactobacillaceae</taxon>
        <taxon>Oenococcus</taxon>
    </lineage>
</organism>
<evidence type="ECO:0000313" key="2">
    <source>
        <dbReference type="Proteomes" id="UP000030023"/>
    </source>
</evidence>
<reference evidence="1 2" key="1">
    <citation type="journal article" date="2014" name="Antonie Van Leeuwenhoek">
        <title>Oenococcus alcoholitolerans sp. nov., a lactic acid bacteria isolated from cachaca and ethanol fermentation processes.</title>
        <authorList>
            <person name="Badotti F."/>
            <person name="Moreira A.P."/>
            <person name="Tonon L.A."/>
            <person name="de Lucena B.T."/>
            <person name="Gomes Fde C."/>
            <person name="Kruger R."/>
            <person name="Thompson C.C."/>
            <person name="de Morais M.A.Jr."/>
            <person name="Rosa C.A."/>
            <person name="Thompson F.L."/>
        </authorList>
    </citation>
    <scope>NUCLEOTIDE SEQUENCE [LARGE SCALE GENOMIC DNA]</scope>
    <source>
        <strain evidence="1 2">UFRJ-M7.2.18</strain>
    </source>
</reference>
<dbReference type="EMBL" id="AXCV01000443">
    <property type="protein sequence ID" value="KGO26308.1"/>
    <property type="molecule type" value="Genomic_DNA"/>
</dbReference>
<feature type="non-terminal residue" evidence="1">
    <location>
        <position position="1"/>
    </location>
</feature>
<dbReference type="SUPFAM" id="SSF52540">
    <property type="entry name" value="P-loop containing nucleoside triphosphate hydrolases"/>
    <property type="match status" value="1"/>
</dbReference>
<keyword evidence="2" id="KW-1185">Reference proteome</keyword>
<sequence>SQKLADDIDRLKSGQKSIMIPEYSLAINDIVAGRNKTVMNSDILLIEGVTAFRLPEYDFAIYLDADKDLISNGLSAKTSIHFTKQERSEQLLPSIYQLERPRYFKNDHRYLEKINLKNLETYIEPYKGKADLTVIKGQDHKIIKTIKKEK</sequence>
<protein>
    <recommendedName>
        <fullName evidence="3">Phosphoribulokinase/uridine kinase domain-containing protein</fullName>
    </recommendedName>
</protein>
<comment type="caution">
    <text evidence="1">The sequence shown here is derived from an EMBL/GenBank/DDBJ whole genome shotgun (WGS) entry which is preliminary data.</text>
</comment>
<dbReference type="Proteomes" id="UP000030023">
    <property type="component" value="Unassembled WGS sequence"/>
</dbReference>
<evidence type="ECO:0000313" key="1">
    <source>
        <dbReference type="EMBL" id="KGO26308.1"/>
    </source>
</evidence>
<name>A0ABR4XPR0_9LACO</name>
<dbReference type="InterPro" id="IPR027417">
    <property type="entry name" value="P-loop_NTPase"/>
</dbReference>
<proteinExistence type="predicted"/>
<accession>A0ABR4XPR0</accession>
<evidence type="ECO:0008006" key="3">
    <source>
        <dbReference type="Google" id="ProtNLM"/>
    </source>
</evidence>
<gene>
    <name evidence="1" type="ORF">Q757_08120</name>
</gene>
<dbReference type="Gene3D" id="3.40.50.300">
    <property type="entry name" value="P-loop containing nucleotide triphosphate hydrolases"/>
    <property type="match status" value="1"/>
</dbReference>